<comment type="caution">
    <text evidence="11">The sequence shown here is derived from an EMBL/GenBank/DDBJ whole genome shotgun (WGS) entry which is preliminary data.</text>
</comment>
<keyword evidence="3" id="KW-0285">Flavoprotein</keyword>
<evidence type="ECO:0000256" key="3">
    <source>
        <dbReference type="ARBA" id="ARBA00022630"/>
    </source>
</evidence>
<dbReference type="Gene3D" id="1.20.990.10">
    <property type="entry name" value="NADPH-cytochrome p450 Reductase, Chain A, domain 3"/>
    <property type="match status" value="1"/>
</dbReference>
<evidence type="ECO:0000256" key="6">
    <source>
        <dbReference type="ARBA" id="ARBA00022857"/>
    </source>
</evidence>
<dbReference type="InterPro" id="IPR017927">
    <property type="entry name" value="FAD-bd_FR_type"/>
</dbReference>
<dbReference type="PANTHER" id="PTHR19384:SF128">
    <property type="entry name" value="NADPH OXIDOREDUCTASE A"/>
    <property type="match status" value="1"/>
</dbReference>
<dbReference type="Pfam" id="PF00175">
    <property type="entry name" value="NAD_binding_1"/>
    <property type="match status" value="1"/>
</dbReference>
<keyword evidence="7" id="KW-0560">Oxidoreductase</keyword>
<dbReference type="InterPro" id="IPR001433">
    <property type="entry name" value="OxRdtase_FAD/NAD-bd"/>
</dbReference>
<dbReference type="PRINTS" id="PR00371">
    <property type="entry name" value="FPNCR"/>
</dbReference>
<evidence type="ECO:0000256" key="8">
    <source>
        <dbReference type="ARBA" id="ARBA00023192"/>
    </source>
</evidence>
<keyword evidence="4" id="KW-0288">FMN</keyword>
<dbReference type="SUPFAM" id="SSF52343">
    <property type="entry name" value="Ferredoxin reductase-like, C-terminal NADP-linked domain"/>
    <property type="match status" value="1"/>
</dbReference>
<evidence type="ECO:0000256" key="5">
    <source>
        <dbReference type="ARBA" id="ARBA00022827"/>
    </source>
</evidence>
<dbReference type="PROSITE" id="PS50902">
    <property type="entry name" value="FLAVODOXIN_LIKE"/>
    <property type="match status" value="1"/>
</dbReference>
<keyword evidence="12" id="KW-1185">Reference proteome</keyword>
<dbReference type="SUPFAM" id="SSF63380">
    <property type="entry name" value="Riboflavin synthase domain-like"/>
    <property type="match status" value="1"/>
</dbReference>
<feature type="domain" description="Flavodoxin-like" evidence="9">
    <location>
        <begin position="24"/>
        <end position="176"/>
    </location>
</feature>
<proteinExistence type="predicted"/>
<dbReference type="PANTHER" id="PTHR19384">
    <property type="entry name" value="NITRIC OXIDE SYNTHASE-RELATED"/>
    <property type="match status" value="1"/>
</dbReference>
<dbReference type="InterPro" id="IPR023173">
    <property type="entry name" value="NADPH_Cyt_P450_Rdtase_alpha"/>
</dbReference>
<evidence type="ECO:0000256" key="7">
    <source>
        <dbReference type="ARBA" id="ARBA00023002"/>
    </source>
</evidence>
<dbReference type="PROSITE" id="PS51384">
    <property type="entry name" value="FAD_FR"/>
    <property type="match status" value="1"/>
</dbReference>
<dbReference type="RefSeq" id="WP_051266073.1">
    <property type="nucleotide sequence ID" value="NZ_CP028426.1"/>
</dbReference>
<dbReference type="SUPFAM" id="SSF52218">
    <property type="entry name" value="Flavoproteins"/>
    <property type="match status" value="1"/>
</dbReference>
<keyword evidence="8" id="KW-0028">Amino-acid biosynthesis</keyword>
<dbReference type="InterPro" id="IPR003097">
    <property type="entry name" value="CysJ-like_FAD-binding"/>
</dbReference>
<reference evidence="11" key="1">
    <citation type="submission" date="2018-03" db="EMBL/GenBank/DDBJ databases">
        <authorList>
            <person name="Nunes O.C."/>
            <person name="Lopes A.R."/>
            <person name="Froufe H."/>
            <person name="Munoz-Merida A."/>
            <person name="Barroso C."/>
            <person name="Egas C."/>
        </authorList>
    </citation>
    <scope>NUCLEOTIDE SEQUENCE</scope>
    <source>
        <strain evidence="11">ON4</strain>
    </source>
</reference>
<dbReference type="Proteomes" id="UP001170379">
    <property type="component" value="Unassembled WGS sequence"/>
</dbReference>
<dbReference type="InterPro" id="IPR008254">
    <property type="entry name" value="Flavodoxin/NO_synth"/>
</dbReference>
<comment type="cofactor">
    <cofactor evidence="2">
        <name>FAD</name>
        <dbReference type="ChEBI" id="CHEBI:57692"/>
    </cofactor>
</comment>
<dbReference type="InterPro" id="IPR017938">
    <property type="entry name" value="Riboflavin_synthase-like_b-brl"/>
</dbReference>
<dbReference type="Gene3D" id="3.40.50.360">
    <property type="match status" value="1"/>
</dbReference>
<keyword evidence="8" id="KW-0198">Cysteine biosynthesis</keyword>
<evidence type="ECO:0000259" key="9">
    <source>
        <dbReference type="PROSITE" id="PS50902"/>
    </source>
</evidence>
<protein>
    <submittedName>
        <fullName evidence="11">Sulfite reductase flavoprotein subunit alpha</fullName>
    </submittedName>
</protein>
<gene>
    <name evidence="11" type="ORF">C7K25_01395</name>
</gene>
<evidence type="ECO:0000256" key="2">
    <source>
        <dbReference type="ARBA" id="ARBA00001974"/>
    </source>
</evidence>
<dbReference type="InterPro" id="IPR001094">
    <property type="entry name" value="Flavdoxin-like"/>
</dbReference>
<organism evidence="11 12">
    <name type="scientific">Gulosibacter molinativorax</name>
    <dbReference type="NCBI Taxonomy" id="256821"/>
    <lineage>
        <taxon>Bacteria</taxon>
        <taxon>Bacillati</taxon>
        <taxon>Actinomycetota</taxon>
        <taxon>Actinomycetes</taxon>
        <taxon>Micrococcales</taxon>
        <taxon>Microbacteriaceae</taxon>
        <taxon>Gulosibacter</taxon>
    </lineage>
</organism>
<dbReference type="InterPro" id="IPR039261">
    <property type="entry name" value="FNR_nucleotide-bd"/>
</dbReference>
<keyword evidence="5" id="KW-0274">FAD</keyword>
<evidence type="ECO:0000259" key="10">
    <source>
        <dbReference type="PROSITE" id="PS51384"/>
    </source>
</evidence>
<dbReference type="Pfam" id="PF00667">
    <property type="entry name" value="FAD_binding_1"/>
    <property type="match status" value="1"/>
</dbReference>
<dbReference type="Gene3D" id="2.40.30.10">
    <property type="entry name" value="Translation factors"/>
    <property type="match status" value="1"/>
</dbReference>
<keyword evidence="6" id="KW-0521">NADP</keyword>
<dbReference type="EMBL" id="PXVD01000002">
    <property type="protein sequence ID" value="MDJ1370035.1"/>
    <property type="molecule type" value="Genomic_DNA"/>
</dbReference>
<reference evidence="11" key="2">
    <citation type="journal article" date="2022" name="Sci. Rep.">
        <title>In silico prediction of the enzymes involved in the degradation of the herbicide molinate by Gulosibacter molinativorax ON4T.</title>
        <authorList>
            <person name="Lopes A.R."/>
            <person name="Bunin E."/>
            <person name="Viana A.T."/>
            <person name="Froufe H."/>
            <person name="Munoz-Merida A."/>
            <person name="Pinho D."/>
            <person name="Figueiredo J."/>
            <person name="Barroso C."/>
            <person name="Vaz-Moreira I."/>
            <person name="Bellanger X."/>
            <person name="Egas C."/>
            <person name="Nunes O.C."/>
        </authorList>
    </citation>
    <scope>NUCLEOTIDE SEQUENCE</scope>
    <source>
        <strain evidence="11">ON4</strain>
    </source>
</reference>
<evidence type="ECO:0000256" key="4">
    <source>
        <dbReference type="ARBA" id="ARBA00022643"/>
    </source>
</evidence>
<dbReference type="Pfam" id="PF00258">
    <property type="entry name" value="Flavodoxin_1"/>
    <property type="match status" value="1"/>
</dbReference>
<dbReference type="InterPro" id="IPR029039">
    <property type="entry name" value="Flavoprotein-like_sf"/>
</dbReference>
<dbReference type="InterPro" id="IPR001709">
    <property type="entry name" value="Flavoprot_Pyr_Nucl_cyt_Rdtase"/>
</dbReference>
<name>A0ABT7C4S4_9MICO</name>
<evidence type="ECO:0000313" key="12">
    <source>
        <dbReference type="Proteomes" id="UP001170379"/>
    </source>
</evidence>
<comment type="cofactor">
    <cofactor evidence="1">
        <name>FMN</name>
        <dbReference type="ChEBI" id="CHEBI:58210"/>
    </cofactor>
</comment>
<sequence length="562" mass="62335">MSTTTITSSEGNTMTEDSTPVADLKILYGSETGNAEYLAYQINEFAGEQGLTSELQSLEDWLHDEDHRISRLLIVTSTHDNGHMPTNAEDFWGWLGQLPAGAFEGLPYAVLSIGDSMYEDFCKAGHDIDGRLAELGAVRVTDSADCDIDFDLTAADWYPAALETLRETAAWTGTIDDSGADSAEQIAEDRPQDAMVTARVVAARRLSGEGSAKHVTHYELEFEDDAFQYEPGDSIAVFPRNCDALVDEWMQLFNVAETDTVTVGGAEILARQALREEVELSLPHPGLLISIARVRPGNELAQDALRVIQEGDRETLDRWLWDKDIIDVLAELDCLNVTLQDVIDELRPIQHRAYSIASSPLVDGNRVHLTVSGVEYESFERHHRGTASAFLEQAAKTGEPFAAKRLPAHEFRIPEESAPVVMIGPGVGVAPFRSFLRHRVGSEASGKNWLFFGDQHRECDYLYEGEFTALEKDGRLDRLSLAFSRDQAEKHYVQDEMRRHGEELAAWLDEGGYVFVCGDKARMAPDVDRALFDVLEAQLGADSAEARIAELKATGRFVKDVY</sequence>
<dbReference type="Gene3D" id="3.40.50.80">
    <property type="entry name" value="Nucleotide-binding domain of ferredoxin-NADP reductase (FNR) module"/>
    <property type="match status" value="1"/>
</dbReference>
<evidence type="ECO:0000313" key="11">
    <source>
        <dbReference type="EMBL" id="MDJ1370035.1"/>
    </source>
</evidence>
<feature type="domain" description="FAD-binding FR-type" evidence="10">
    <location>
        <begin position="193"/>
        <end position="414"/>
    </location>
</feature>
<accession>A0ABT7C4S4</accession>
<dbReference type="PRINTS" id="PR00369">
    <property type="entry name" value="FLAVODOXIN"/>
</dbReference>
<evidence type="ECO:0000256" key="1">
    <source>
        <dbReference type="ARBA" id="ARBA00001917"/>
    </source>
</evidence>